<keyword evidence="2" id="KW-1185">Reference proteome</keyword>
<dbReference type="OrthoDB" id="43807at2759"/>
<dbReference type="AlphaFoldDB" id="A0A2U1Q6T2"/>
<dbReference type="STRING" id="35608.A0A2U1Q6T2"/>
<comment type="caution">
    <text evidence="1">The sequence shown here is derived from an EMBL/GenBank/DDBJ whole genome shotgun (WGS) entry which is preliminary data.</text>
</comment>
<reference evidence="1 2" key="1">
    <citation type="journal article" date="2018" name="Mol. Plant">
        <title>The genome of Artemisia annua provides insight into the evolution of Asteraceae family and artemisinin biosynthesis.</title>
        <authorList>
            <person name="Shen Q."/>
            <person name="Zhang L."/>
            <person name="Liao Z."/>
            <person name="Wang S."/>
            <person name="Yan T."/>
            <person name="Shi P."/>
            <person name="Liu M."/>
            <person name="Fu X."/>
            <person name="Pan Q."/>
            <person name="Wang Y."/>
            <person name="Lv Z."/>
            <person name="Lu X."/>
            <person name="Zhang F."/>
            <person name="Jiang W."/>
            <person name="Ma Y."/>
            <person name="Chen M."/>
            <person name="Hao X."/>
            <person name="Li L."/>
            <person name="Tang Y."/>
            <person name="Lv G."/>
            <person name="Zhou Y."/>
            <person name="Sun X."/>
            <person name="Brodelius P.E."/>
            <person name="Rose J.K.C."/>
            <person name="Tang K."/>
        </authorList>
    </citation>
    <scope>NUCLEOTIDE SEQUENCE [LARGE SCALE GENOMIC DNA]</scope>
    <source>
        <strain evidence="2">cv. Huhao1</strain>
        <tissue evidence="1">Leaf</tissue>
    </source>
</reference>
<gene>
    <name evidence="1" type="ORF">CTI12_AA068820</name>
</gene>
<dbReference type="EMBL" id="PKPP01000364">
    <property type="protein sequence ID" value="PWA93724.1"/>
    <property type="molecule type" value="Genomic_DNA"/>
</dbReference>
<dbReference type="PANTHER" id="PTHR22774">
    <property type="entry name" value="CHOREIN N-TERMINAL DOMAIN-CONTAINING PROTEIN"/>
    <property type="match status" value="1"/>
</dbReference>
<proteinExistence type="predicted"/>
<dbReference type="Pfam" id="PF24917">
    <property type="entry name" value="BLTP3A_B"/>
    <property type="match status" value="1"/>
</dbReference>
<sequence length="255" mass="28138">MARALEYTLKYWLKSFSRDQFKLQGRTCQLSNIDISGEALHASLGLPTALIVTMAKAGKLEIVLPYLSNVQVEPIIVHMDKLDVVLEETDDMNARRNMSSAQAALSSSKGGGYGFAEKIADGMTLQIQTVNLLLETHGGGRHLRGTTWASPMASITIRNLVLYTTNENWQKLEWEYLCIDLLPHPDMFANVSEDASSQKDDDGAKRAFIGGERFIDGISGEAYITIQRTGHNWPLGLEVQVHITEAICQALSEPG</sequence>
<organism evidence="1 2">
    <name type="scientific">Artemisia annua</name>
    <name type="common">Sweet wormwood</name>
    <dbReference type="NCBI Taxonomy" id="35608"/>
    <lineage>
        <taxon>Eukaryota</taxon>
        <taxon>Viridiplantae</taxon>
        <taxon>Streptophyta</taxon>
        <taxon>Embryophyta</taxon>
        <taxon>Tracheophyta</taxon>
        <taxon>Spermatophyta</taxon>
        <taxon>Magnoliopsida</taxon>
        <taxon>eudicotyledons</taxon>
        <taxon>Gunneridae</taxon>
        <taxon>Pentapetalae</taxon>
        <taxon>asterids</taxon>
        <taxon>campanulids</taxon>
        <taxon>Asterales</taxon>
        <taxon>Asteraceae</taxon>
        <taxon>Asteroideae</taxon>
        <taxon>Anthemideae</taxon>
        <taxon>Artemisiinae</taxon>
        <taxon>Artemisia</taxon>
    </lineage>
</organism>
<dbReference type="Proteomes" id="UP000245207">
    <property type="component" value="Unassembled WGS sequence"/>
</dbReference>
<evidence type="ECO:0000313" key="2">
    <source>
        <dbReference type="Proteomes" id="UP000245207"/>
    </source>
</evidence>
<dbReference type="PANTHER" id="PTHR22774:SF11">
    <property type="entry name" value="CHOREIN N-TERMINAL DOMAIN-CONTAINING PROTEIN"/>
    <property type="match status" value="1"/>
</dbReference>
<accession>A0A2U1Q6T2</accession>
<evidence type="ECO:0000313" key="1">
    <source>
        <dbReference type="EMBL" id="PWA93724.1"/>
    </source>
</evidence>
<dbReference type="InterPro" id="IPR026728">
    <property type="entry name" value="BLTP3A/B"/>
</dbReference>
<protein>
    <submittedName>
        <fullName evidence="1">UHRF1-binding protein 1-like protein</fullName>
    </submittedName>
</protein>
<name>A0A2U1Q6T2_ARTAN</name>